<accession>A0A516PYG9</accession>
<proteinExistence type="predicted"/>
<reference evidence="1 2" key="1">
    <citation type="submission" date="2019-07" db="EMBL/GenBank/DDBJ databases">
        <title>Microlunatus dokdonensis sp. nov. isolated from the rhizospheric soil of the wild plant Elymus tsukushiensis.</title>
        <authorList>
            <person name="Ghim S.-Y."/>
            <person name="Hwang Y.-J."/>
            <person name="Son J.-S."/>
            <person name="Shin J.-H."/>
        </authorList>
    </citation>
    <scope>NUCLEOTIDE SEQUENCE [LARGE SCALE GENOMIC DNA]</scope>
    <source>
        <strain evidence="1 2">KUDC0627</strain>
    </source>
</reference>
<dbReference type="RefSeq" id="WP_143985987.1">
    <property type="nucleotide sequence ID" value="NZ_CP041692.1"/>
</dbReference>
<dbReference type="OrthoDB" id="3826869at2"/>
<dbReference type="EMBL" id="CP041692">
    <property type="protein sequence ID" value="QDP96021.1"/>
    <property type="molecule type" value="Genomic_DNA"/>
</dbReference>
<dbReference type="KEGG" id="mik:FOE78_09025"/>
<dbReference type="Proteomes" id="UP000319263">
    <property type="component" value="Chromosome"/>
</dbReference>
<dbReference type="Gene3D" id="3.30.70.100">
    <property type="match status" value="1"/>
</dbReference>
<organism evidence="1 2">
    <name type="scientific">Microlunatus elymi</name>
    <dbReference type="NCBI Taxonomy" id="2596828"/>
    <lineage>
        <taxon>Bacteria</taxon>
        <taxon>Bacillati</taxon>
        <taxon>Actinomycetota</taxon>
        <taxon>Actinomycetes</taxon>
        <taxon>Propionibacteriales</taxon>
        <taxon>Propionibacteriaceae</taxon>
        <taxon>Microlunatus</taxon>
    </lineage>
</organism>
<name>A0A516PYG9_9ACTN</name>
<dbReference type="InterPro" id="IPR011008">
    <property type="entry name" value="Dimeric_a/b-barrel"/>
</dbReference>
<dbReference type="Pfam" id="PF05336">
    <property type="entry name" value="rhaM"/>
    <property type="match status" value="1"/>
</dbReference>
<dbReference type="InterPro" id="IPR008000">
    <property type="entry name" value="Rham/fucose_mutarotase"/>
</dbReference>
<dbReference type="GO" id="GO:0016857">
    <property type="term" value="F:racemase and epimerase activity, acting on carbohydrates and derivatives"/>
    <property type="evidence" value="ECO:0007669"/>
    <property type="project" value="InterPro"/>
</dbReference>
<evidence type="ECO:0000313" key="1">
    <source>
        <dbReference type="EMBL" id="QDP96021.1"/>
    </source>
</evidence>
<dbReference type="SUPFAM" id="SSF54909">
    <property type="entry name" value="Dimeric alpha+beta barrel"/>
    <property type="match status" value="1"/>
</dbReference>
<keyword evidence="2" id="KW-1185">Reference proteome</keyword>
<evidence type="ECO:0000313" key="2">
    <source>
        <dbReference type="Proteomes" id="UP000319263"/>
    </source>
</evidence>
<gene>
    <name evidence="1" type="ORF">FOE78_09025</name>
</gene>
<sequence>MRVALHSILKPETEDRYRTDHAAIPDDLVASFDRLGIVDWTIWRSGRDLFHLVDCEDFDAAWTALADDPANRRWQAFIGPLVEGFRTDNEGSTGLELERIWSLAGQSHAHTRA</sequence>
<protein>
    <submittedName>
        <fullName evidence="1">L-rhamnose mutarotase</fullName>
    </submittedName>
</protein>
<dbReference type="AlphaFoldDB" id="A0A516PYG9"/>